<name>A0A2P6R230_ROSCH</name>
<accession>A0A2P6R230</accession>
<evidence type="ECO:0000313" key="2">
    <source>
        <dbReference type="Proteomes" id="UP000238479"/>
    </source>
</evidence>
<dbReference type="EMBL" id="PDCK01000042">
    <property type="protein sequence ID" value="PRQ40491.1"/>
    <property type="molecule type" value="Genomic_DNA"/>
</dbReference>
<dbReference type="Proteomes" id="UP000238479">
    <property type="component" value="Chromosome 4"/>
</dbReference>
<proteinExistence type="predicted"/>
<organism evidence="1 2">
    <name type="scientific">Rosa chinensis</name>
    <name type="common">China rose</name>
    <dbReference type="NCBI Taxonomy" id="74649"/>
    <lineage>
        <taxon>Eukaryota</taxon>
        <taxon>Viridiplantae</taxon>
        <taxon>Streptophyta</taxon>
        <taxon>Embryophyta</taxon>
        <taxon>Tracheophyta</taxon>
        <taxon>Spermatophyta</taxon>
        <taxon>Magnoliopsida</taxon>
        <taxon>eudicotyledons</taxon>
        <taxon>Gunneridae</taxon>
        <taxon>Pentapetalae</taxon>
        <taxon>rosids</taxon>
        <taxon>fabids</taxon>
        <taxon>Rosales</taxon>
        <taxon>Rosaceae</taxon>
        <taxon>Rosoideae</taxon>
        <taxon>Rosoideae incertae sedis</taxon>
        <taxon>Rosa</taxon>
    </lineage>
</organism>
<comment type="caution">
    <text evidence="1">The sequence shown here is derived from an EMBL/GenBank/DDBJ whole genome shotgun (WGS) entry which is preliminary data.</text>
</comment>
<dbReference type="PANTHER" id="PTHR31050">
    <property type="entry name" value="OS08G0413200 PROTEIN"/>
    <property type="match status" value="1"/>
</dbReference>
<evidence type="ECO:0000313" key="1">
    <source>
        <dbReference type="EMBL" id="PRQ40491.1"/>
    </source>
</evidence>
<reference evidence="1 2" key="1">
    <citation type="journal article" date="2018" name="Nat. Genet.">
        <title>The Rosa genome provides new insights in the design of modern roses.</title>
        <authorList>
            <person name="Bendahmane M."/>
        </authorList>
    </citation>
    <scope>NUCLEOTIDE SEQUENCE [LARGE SCALE GENOMIC DNA]</scope>
    <source>
        <strain evidence="2">cv. Old Blush</strain>
    </source>
</reference>
<protein>
    <submittedName>
        <fullName evidence="1">Uncharacterized protein</fullName>
    </submittedName>
</protein>
<dbReference type="AlphaFoldDB" id="A0A2P6R230"/>
<dbReference type="Gramene" id="PRQ40491">
    <property type="protein sequence ID" value="PRQ40491"/>
    <property type="gene ID" value="RchiOBHm_Chr4g0436591"/>
</dbReference>
<keyword evidence="2" id="KW-1185">Reference proteome</keyword>
<dbReference type="PANTHER" id="PTHR31050:SF3">
    <property type="entry name" value="OS08G0412800 PROTEIN"/>
    <property type="match status" value="1"/>
</dbReference>
<gene>
    <name evidence="1" type="ORF">RchiOBHm_Chr4g0436591</name>
</gene>
<sequence length="154" mass="17915">MRLITWPGLYWYIAEGGLTVESKRWVPRRGKTPQKYVDVADACTSWKNPSLFPKNYINEVEPKALDRSLRCLSAYGDYVSQRLREMGDFTAKSVASDGIPPRFLREKGWRVYMRTPYNYELGEALKGFTLHCGCAFHGSMVMDLYLILFFIIYF</sequence>